<evidence type="ECO:0000313" key="8">
    <source>
        <dbReference type="EMBL" id="SSX21053.1"/>
    </source>
</evidence>
<keyword evidence="2 7" id="KW-0812">Transmembrane</keyword>
<evidence type="ECO:0000256" key="6">
    <source>
        <dbReference type="ARBA" id="ARBA00034303"/>
    </source>
</evidence>
<keyword evidence="3 7" id="KW-1133">Transmembrane helix</keyword>
<dbReference type="InterPro" id="IPR029058">
    <property type="entry name" value="AB_hydrolase_fold"/>
</dbReference>
<dbReference type="SUPFAM" id="SSF53474">
    <property type="entry name" value="alpha/beta-Hydrolases"/>
    <property type="match status" value="1"/>
</dbReference>
<evidence type="ECO:0000256" key="1">
    <source>
        <dbReference type="ARBA" id="ARBA00007387"/>
    </source>
</evidence>
<dbReference type="Gene3D" id="3.40.50.1820">
    <property type="entry name" value="alpha/beta hydrolase"/>
    <property type="match status" value="1"/>
</dbReference>
<evidence type="ECO:0000256" key="7">
    <source>
        <dbReference type="SAM" id="Phobius"/>
    </source>
</evidence>
<gene>
    <name evidence="8" type="primary">CSON003500</name>
</gene>
<dbReference type="Pfam" id="PF05705">
    <property type="entry name" value="DUF829"/>
    <property type="match status" value="1"/>
</dbReference>
<reference evidence="8" key="1">
    <citation type="submission" date="2018-07" db="EMBL/GenBank/DDBJ databases">
        <authorList>
            <person name="Quirk P.G."/>
            <person name="Krulwich T.A."/>
        </authorList>
    </citation>
    <scope>NUCLEOTIDE SEQUENCE</scope>
</reference>
<accession>A0A336LWL4</accession>
<dbReference type="PANTHER" id="PTHR12265">
    <property type="entry name" value="TRANSMEMBRANE PROTEIN 53"/>
    <property type="match status" value="1"/>
</dbReference>
<dbReference type="VEuPathDB" id="VectorBase:CSON003500"/>
<dbReference type="GO" id="GO:0005640">
    <property type="term" value="C:nuclear outer membrane"/>
    <property type="evidence" value="ECO:0007669"/>
    <property type="project" value="UniProtKB-SubCell"/>
</dbReference>
<organism evidence="8">
    <name type="scientific">Culicoides sonorensis</name>
    <name type="common">Biting midge</name>
    <dbReference type="NCBI Taxonomy" id="179676"/>
    <lineage>
        <taxon>Eukaryota</taxon>
        <taxon>Metazoa</taxon>
        <taxon>Ecdysozoa</taxon>
        <taxon>Arthropoda</taxon>
        <taxon>Hexapoda</taxon>
        <taxon>Insecta</taxon>
        <taxon>Pterygota</taxon>
        <taxon>Neoptera</taxon>
        <taxon>Endopterygota</taxon>
        <taxon>Diptera</taxon>
        <taxon>Nematocera</taxon>
        <taxon>Chironomoidea</taxon>
        <taxon>Ceratopogonidae</taxon>
        <taxon>Ceratopogoninae</taxon>
        <taxon>Culicoides</taxon>
        <taxon>Monoculicoides</taxon>
    </lineage>
</organism>
<dbReference type="AlphaFoldDB" id="A0A336LWL4"/>
<feature type="transmembrane region" description="Helical" evidence="7">
    <location>
        <begin position="158"/>
        <end position="177"/>
    </location>
</feature>
<evidence type="ECO:0000256" key="2">
    <source>
        <dbReference type="ARBA" id="ARBA00022692"/>
    </source>
</evidence>
<comment type="similarity">
    <text evidence="1">Belongs to the TMEM53 family.</text>
</comment>
<evidence type="ECO:0000256" key="4">
    <source>
        <dbReference type="ARBA" id="ARBA00023136"/>
    </source>
</evidence>
<keyword evidence="5" id="KW-0539">Nucleus</keyword>
<sequence length="274" mass="31569">MSQSSPDSSDIVVKFPEVTTSNDNQTSHDYVPVVIILGWAGCQDKYLQKYSKIYEDKAFITIRCCTAVKNVFWDKAGMCDIAQRIVKLIRDMKLEEHPIFLHAFSNGGAFLYEHVSLLLRQGERPITLKGVIFDSAPGERRVKNLFLVMQEIFGRTPVIGPIIASLIFGILLFLYTLQMFYYNVKEKLCGHTPGSDPYRALLIEDTKYPILIFYSKKDHLISYDDVEYYANYRENLGINVTKMCFDDTAHVKHYLKHPEVYVNSIQKFMSDCLN</sequence>
<keyword evidence="4 7" id="KW-0472">Membrane</keyword>
<dbReference type="InterPro" id="IPR008547">
    <property type="entry name" value="DUF829_TMEM53"/>
</dbReference>
<dbReference type="EMBL" id="UFQT01000164">
    <property type="protein sequence ID" value="SSX21053.1"/>
    <property type="molecule type" value="Genomic_DNA"/>
</dbReference>
<dbReference type="PANTHER" id="PTHR12265:SF30">
    <property type="entry name" value="TRANSMEMBRANE PROTEIN 53"/>
    <property type="match status" value="1"/>
</dbReference>
<protein>
    <submittedName>
        <fullName evidence="8">CSON003500 protein</fullName>
    </submittedName>
</protein>
<evidence type="ECO:0000256" key="5">
    <source>
        <dbReference type="ARBA" id="ARBA00023242"/>
    </source>
</evidence>
<name>A0A336LWL4_CULSO</name>
<proteinExistence type="inferred from homology"/>
<dbReference type="OMA" id="VECLFWR"/>
<evidence type="ECO:0000256" key="3">
    <source>
        <dbReference type="ARBA" id="ARBA00022989"/>
    </source>
</evidence>
<comment type="subcellular location">
    <subcellularLocation>
        <location evidence="6">Nucleus outer membrane</location>
        <topology evidence="6">Single-pass membrane protein</topology>
    </subcellularLocation>
</comment>